<organism evidence="2 3">
    <name type="scientific">Prevotella pallens</name>
    <dbReference type="NCBI Taxonomy" id="60133"/>
    <lineage>
        <taxon>Bacteria</taxon>
        <taxon>Pseudomonadati</taxon>
        <taxon>Bacteroidota</taxon>
        <taxon>Bacteroidia</taxon>
        <taxon>Bacteroidales</taxon>
        <taxon>Prevotellaceae</taxon>
        <taxon>Prevotella</taxon>
    </lineage>
</organism>
<protein>
    <submittedName>
        <fullName evidence="2">BRO family, N-terminal domain</fullName>
    </submittedName>
</protein>
<gene>
    <name evidence="2" type="ORF">NCTC13043_00209</name>
</gene>
<sequence length="52" mass="6032">MQLQIFKYQSEEEQLFNEIRTIEQEDGSVLFGATDVDKMLGYSNPHDAISKH</sequence>
<dbReference type="Pfam" id="PF02498">
    <property type="entry name" value="Bro-N"/>
    <property type="match status" value="1"/>
</dbReference>
<dbReference type="Proteomes" id="UP000254235">
    <property type="component" value="Unassembled WGS sequence"/>
</dbReference>
<dbReference type="AlphaFoldDB" id="A0A379EYD4"/>
<feature type="domain" description="Bro-N" evidence="1">
    <location>
        <begin position="18"/>
        <end position="52"/>
    </location>
</feature>
<reference evidence="2 3" key="1">
    <citation type="submission" date="2018-06" db="EMBL/GenBank/DDBJ databases">
        <authorList>
            <consortium name="Pathogen Informatics"/>
            <person name="Doyle S."/>
        </authorList>
    </citation>
    <scope>NUCLEOTIDE SEQUENCE [LARGE SCALE GENOMIC DNA]</scope>
    <source>
        <strain evidence="2 3">NCTC13043</strain>
    </source>
</reference>
<dbReference type="EMBL" id="UGTP01000001">
    <property type="protein sequence ID" value="SUC11365.1"/>
    <property type="molecule type" value="Genomic_DNA"/>
</dbReference>
<dbReference type="GeneID" id="78569950"/>
<accession>A0A379EYD4</accession>
<evidence type="ECO:0000259" key="1">
    <source>
        <dbReference type="Pfam" id="PF02498"/>
    </source>
</evidence>
<evidence type="ECO:0000313" key="2">
    <source>
        <dbReference type="EMBL" id="SUC11365.1"/>
    </source>
</evidence>
<name>A0A379EYD4_9BACT</name>
<dbReference type="RefSeq" id="WP_115082720.1">
    <property type="nucleotide sequence ID" value="NZ_CAUOZC010000037.1"/>
</dbReference>
<dbReference type="InterPro" id="IPR003497">
    <property type="entry name" value="BRO_N_domain"/>
</dbReference>
<proteinExistence type="predicted"/>
<dbReference type="OrthoDB" id="1078540at2"/>
<evidence type="ECO:0000313" key="3">
    <source>
        <dbReference type="Proteomes" id="UP000254235"/>
    </source>
</evidence>